<dbReference type="Gene3D" id="1.10.238.10">
    <property type="entry name" value="EF-hand"/>
    <property type="match status" value="1"/>
</dbReference>
<dbReference type="EMBL" id="KE647208">
    <property type="protein sequence ID" value="EQB60909.1"/>
    <property type="molecule type" value="Genomic_DNA"/>
</dbReference>
<dbReference type="Proteomes" id="UP000053780">
    <property type="component" value="Unassembled WGS sequence"/>
</dbReference>
<evidence type="ECO:0000256" key="7">
    <source>
        <dbReference type="ARBA" id="ARBA00032848"/>
    </source>
</evidence>
<feature type="domain" description="EF-hand" evidence="8">
    <location>
        <begin position="131"/>
        <end position="166"/>
    </location>
</feature>
<evidence type="ECO:0000313" key="9">
    <source>
        <dbReference type="EMBL" id="EQB60909.1"/>
    </source>
</evidence>
<proteinExistence type="inferred from homology"/>
<keyword evidence="2" id="KW-0677">Repeat</keyword>
<comment type="subunit">
    <text evidence="4">Composed of a catalytic subunit (A) and a regulatory subunit (B).</text>
</comment>
<evidence type="ECO:0000313" key="10">
    <source>
        <dbReference type="Proteomes" id="UP000053780"/>
    </source>
</evidence>
<keyword evidence="1" id="KW-0479">Metal-binding</keyword>
<evidence type="ECO:0000256" key="3">
    <source>
        <dbReference type="ARBA" id="ARBA00023774"/>
    </source>
</evidence>
<name>T0L8Q1_9MICR</name>
<gene>
    <name evidence="9" type="ORF">NAPIS_ORF01523</name>
</gene>
<accession>T0L8Q1</accession>
<reference evidence="9 10" key="1">
    <citation type="journal article" date="2013" name="BMC Genomics">
        <title>Genome sequencing and comparative genomics of honey bee microsporidia, Nosema apis reveal novel insights into host-parasite interactions.</title>
        <authorList>
            <person name="Chen Yp."/>
            <person name="Pettis J.S."/>
            <person name="Zhao Y."/>
            <person name="Liu X."/>
            <person name="Tallon L.J."/>
            <person name="Sadzewicz L.D."/>
            <person name="Li R."/>
            <person name="Zheng H."/>
            <person name="Huang S."/>
            <person name="Zhang X."/>
            <person name="Hamilton M.C."/>
            <person name="Pernal S.F."/>
            <person name="Melathopoulos A.P."/>
            <person name="Yan X."/>
            <person name="Evans J.D."/>
        </authorList>
    </citation>
    <scope>NUCLEOTIDE SEQUENCE [LARGE SCALE GENOMIC DNA]</scope>
    <source>
        <strain evidence="9 10">BRL 01</strain>
    </source>
</reference>
<evidence type="ECO:0000256" key="1">
    <source>
        <dbReference type="ARBA" id="ARBA00022723"/>
    </source>
</evidence>
<dbReference type="AlphaFoldDB" id="T0L8Q1"/>
<comment type="similarity">
    <text evidence="3">Belongs to the calcineurin regulatory subunit family.</text>
</comment>
<evidence type="ECO:0000256" key="5">
    <source>
        <dbReference type="ARBA" id="ARBA00023832"/>
    </source>
</evidence>
<dbReference type="Pfam" id="PF13499">
    <property type="entry name" value="EF-hand_7"/>
    <property type="match status" value="1"/>
</dbReference>
<evidence type="ECO:0000259" key="8">
    <source>
        <dbReference type="PROSITE" id="PS50222"/>
    </source>
</evidence>
<dbReference type="VEuPathDB" id="MicrosporidiaDB:NAPIS_ORF01523"/>
<dbReference type="HOGENOM" id="CLU_061288_10_3_1"/>
<evidence type="ECO:0000256" key="6">
    <source>
        <dbReference type="ARBA" id="ARBA00031295"/>
    </source>
</evidence>
<protein>
    <recommendedName>
        <fullName evidence="5">Calcineurin subunit B</fullName>
    </recommendedName>
    <alternativeName>
        <fullName evidence="6">Calcineurin regulatory subunit</fullName>
    </alternativeName>
    <alternativeName>
        <fullName evidence="7">Protein phosphatase 2B regulatory subunit</fullName>
    </alternativeName>
</protein>
<dbReference type="PROSITE" id="PS50222">
    <property type="entry name" value="EF_HAND_2"/>
    <property type="match status" value="1"/>
</dbReference>
<dbReference type="InterPro" id="IPR011992">
    <property type="entry name" value="EF-hand-dom_pair"/>
</dbReference>
<evidence type="ECO:0000256" key="4">
    <source>
        <dbReference type="ARBA" id="ARBA00023792"/>
    </source>
</evidence>
<dbReference type="GO" id="GO:0005509">
    <property type="term" value="F:calcium ion binding"/>
    <property type="evidence" value="ECO:0007669"/>
    <property type="project" value="InterPro"/>
</dbReference>
<sequence>MGNVNSTFLSEEELKDFKKSTIFSYAEIENLYERFCYLDKLHQGYLTYNELNNIPEFEMNPFSKLICIAIEKRLDYINITFAHFLDFLSIFHEKTPKECRIKFLFSVLDLNKDERLCRSVLKRINNIMGNNNNKEVEDILSTYDFDRKGYLDYNDFVFFYNEDDSIESKMIIDFTKTIKHSVKLKLSDIVLPYFLKRKR</sequence>
<keyword evidence="10" id="KW-1185">Reference proteome</keyword>
<organism evidence="9 10">
    <name type="scientific">Vairimorpha apis BRL 01</name>
    <dbReference type="NCBI Taxonomy" id="1037528"/>
    <lineage>
        <taxon>Eukaryota</taxon>
        <taxon>Fungi</taxon>
        <taxon>Fungi incertae sedis</taxon>
        <taxon>Microsporidia</taxon>
        <taxon>Nosematidae</taxon>
        <taxon>Vairimorpha</taxon>
    </lineage>
</organism>
<dbReference type="OrthoDB" id="191686at2759"/>
<dbReference type="PANTHER" id="PTHR45942">
    <property type="entry name" value="PROTEIN PHOSPATASE 3 REGULATORY SUBUNIT B ALPHA ISOFORM TYPE 1"/>
    <property type="match status" value="1"/>
</dbReference>
<evidence type="ECO:0000256" key="2">
    <source>
        <dbReference type="ARBA" id="ARBA00022737"/>
    </source>
</evidence>
<dbReference type="SUPFAM" id="SSF47473">
    <property type="entry name" value="EF-hand"/>
    <property type="match status" value="1"/>
</dbReference>
<dbReference type="InterPro" id="IPR002048">
    <property type="entry name" value="EF_hand_dom"/>
</dbReference>